<dbReference type="EMBL" id="ACDE02000023">
    <property type="protein sequence ID" value="EEO41004.1"/>
    <property type="molecule type" value="Genomic_DNA"/>
</dbReference>
<dbReference type="HOGENOM" id="CLU_029424_0_1_0"/>
<dbReference type="InterPro" id="IPR010737">
    <property type="entry name" value="4-carb_acid_sugar_kinase_N"/>
</dbReference>
<evidence type="ECO:0000256" key="1">
    <source>
        <dbReference type="ARBA" id="ARBA00005715"/>
    </source>
</evidence>
<evidence type="ECO:0000256" key="5">
    <source>
        <dbReference type="ARBA" id="ARBA00022840"/>
    </source>
</evidence>
<dbReference type="InterPro" id="IPR031475">
    <property type="entry name" value="NBD_C"/>
</dbReference>
<evidence type="ECO:0000313" key="9">
    <source>
        <dbReference type="EMBL" id="EEO41004.1"/>
    </source>
</evidence>
<evidence type="ECO:0000256" key="4">
    <source>
        <dbReference type="ARBA" id="ARBA00022777"/>
    </source>
</evidence>
<keyword evidence="2" id="KW-0808">Transferase</keyword>
<reference evidence="9 10" key="1">
    <citation type="submission" date="2011-10" db="EMBL/GenBank/DDBJ databases">
        <title>The Genome Sequence of Fusobacterium sp. 4_1_13.</title>
        <authorList>
            <consortium name="The Broad Institute Genome Sequencing Platform"/>
            <person name="Earl A."/>
            <person name="Ward D."/>
            <person name="Feldgarden M."/>
            <person name="Gevers D."/>
            <person name="Strauss J."/>
            <person name="Ambrose C."/>
            <person name="Allen-Vercoe E."/>
            <person name="Young S.K."/>
            <person name="Zeng Q."/>
            <person name="Gargeya S."/>
            <person name="Fitzgerald M."/>
            <person name="Haas B."/>
            <person name="Abouelleil A."/>
            <person name="Alvarado L."/>
            <person name="Arachchi H.M."/>
            <person name="Berlin A."/>
            <person name="Brown A."/>
            <person name="Chapman S.B."/>
            <person name="Chen Z."/>
            <person name="Dunbar C."/>
            <person name="Freedman E."/>
            <person name="Gearin G."/>
            <person name="Goldberg J."/>
            <person name="Griggs A."/>
            <person name="Gujja S."/>
            <person name="Heiman D."/>
            <person name="Howarth C."/>
            <person name="Larson L."/>
            <person name="Lui A."/>
            <person name="MacDonald P.J."/>
            <person name="Montmayeur A."/>
            <person name="Murphy C."/>
            <person name="Neiman D."/>
            <person name="Pearson M."/>
            <person name="Priest M."/>
            <person name="Roberts A."/>
            <person name="Saif S."/>
            <person name="Shea T."/>
            <person name="Shenoy N."/>
            <person name="Sisk P."/>
            <person name="Stolte C."/>
            <person name="Sykes S."/>
            <person name="Wortman J."/>
            <person name="Nusbaum C."/>
            <person name="Birren B."/>
        </authorList>
    </citation>
    <scope>NUCLEOTIDE SEQUENCE [LARGE SCALE GENOMIC DNA]</scope>
    <source>
        <strain evidence="9 10">4_1_13</strain>
    </source>
</reference>
<keyword evidence="3" id="KW-0547">Nucleotide-binding</keyword>
<evidence type="ECO:0000256" key="6">
    <source>
        <dbReference type="ARBA" id="ARBA00023277"/>
    </source>
</evidence>
<organism evidence="9 10">
    <name type="scientific">Fusobacterium vincentii 4_1_13</name>
    <dbReference type="NCBI Taxonomy" id="469606"/>
    <lineage>
        <taxon>Bacteria</taxon>
        <taxon>Fusobacteriati</taxon>
        <taxon>Fusobacteriota</taxon>
        <taxon>Fusobacteriia</taxon>
        <taxon>Fusobacteriales</taxon>
        <taxon>Fusobacteriaceae</taxon>
        <taxon>Fusobacterium</taxon>
    </lineage>
</organism>
<protein>
    <recommendedName>
        <fullName evidence="11">Four-carbon acid sugar kinase family protein</fullName>
    </recommendedName>
</protein>
<comment type="caution">
    <text evidence="9">The sequence shown here is derived from an EMBL/GenBank/DDBJ whole genome shotgun (WGS) entry which is preliminary data.</text>
</comment>
<dbReference type="Pfam" id="PF07005">
    <property type="entry name" value="SBD_N"/>
    <property type="match status" value="1"/>
</dbReference>
<evidence type="ECO:0008006" key="11">
    <source>
        <dbReference type="Google" id="ProtNLM"/>
    </source>
</evidence>
<dbReference type="GO" id="GO:0016301">
    <property type="term" value="F:kinase activity"/>
    <property type="evidence" value="ECO:0007669"/>
    <property type="project" value="UniProtKB-KW"/>
</dbReference>
<keyword evidence="4" id="KW-0418">Kinase</keyword>
<keyword evidence="5" id="KW-0067">ATP-binding</keyword>
<dbReference type="Proteomes" id="UP000004925">
    <property type="component" value="Unassembled WGS sequence"/>
</dbReference>
<feature type="domain" description="Four-carbon acid sugar kinase N-terminal" evidence="7">
    <location>
        <begin position="5"/>
        <end position="224"/>
    </location>
</feature>
<evidence type="ECO:0000256" key="2">
    <source>
        <dbReference type="ARBA" id="ARBA00022679"/>
    </source>
</evidence>
<dbReference type="InterPro" id="IPR037051">
    <property type="entry name" value="4-carb_acid_sugar_kinase_N_sf"/>
</dbReference>
<dbReference type="RefSeq" id="WP_008803470.1">
    <property type="nucleotide sequence ID" value="NZ_KQ235738.1"/>
</dbReference>
<dbReference type="Gene3D" id="3.40.50.10840">
    <property type="entry name" value="Putative sugar-binding, N-terminal domain"/>
    <property type="match status" value="1"/>
</dbReference>
<keyword evidence="6" id="KW-0119">Carbohydrate metabolism</keyword>
<name>A0A0M1VWI5_FUSVC</name>
<dbReference type="GO" id="GO:0005524">
    <property type="term" value="F:ATP binding"/>
    <property type="evidence" value="ECO:0007669"/>
    <property type="project" value="UniProtKB-KW"/>
</dbReference>
<evidence type="ECO:0000313" key="10">
    <source>
        <dbReference type="Proteomes" id="UP000004925"/>
    </source>
</evidence>
<gene>
    <name evidence="9" type="ORF">FSCG_01717</name>
</gene>
<evidence type="ECO:0000259" key="8">
    <source>
        <dbReference type="Pfam" id="PF17042"/>
    </source>
</evidence>
<dbReference type="Gene3D" id="3.40.980.20">
    <property type="entry name" value="Four-carbon acid sugar kinase, nucleotide binding domain"/>
    <property type="match status" value="1"/>
</dbReference>
<dbReference type="SUPFAM" id="SSF142764">
    <property type="entry name" value="YgbK-like"/>
    <property type="match status" value="1"/>
</dbReference>
<accession>A0A0M1VWI5</accession>
<dbReference type="Pfam" id="PF17042">
    <property type="entry name" value="NBD_C"/>
    <property type="match status" value="1"/>
</dbReference>
<dbReference type="AlphaFoldDB" id="A0A0M1VWI5"/>
<evidence type="ECO:0000259" key="7">
    <source>
        <dbReference type="Pfam" id="PF07005"/>
    </source>
</evidence>
<proteinExistence type="inferred from homology"/>
<dbReference type="InterPro" id="IPR042213">
    <property type="entry name" value="NBD_C_sf"/>
</dbReference>
<comment type="similarity">
    <text evidence="1">Belongs to the four-carbon acid sugar kinase family.</text>
</comment>
<sequence>MQKYIVIADDLTGSNATCSLLKKIGLRAASILKLQNGMKYDADVISYSTGSRGLDKEEAYKRVSEAIKILKDKNVLVYNKRIDSTLRGNIGAEINAMLDNLENDRIAVVVPAYPDSKRIVVNKTMLVNGVLLENSDAGKDPKTPIKTSCVETLIQKDCKYSSTYFDLADIEQPTEKLIKKIQKSTEKSRVLIFDAVNNEDIIKISRAIIQSNINIITVDPGPFTLYFSKELQKKKHLEKKILMLIGSVTETTKKQIEYILQEEDIFLVKMKAESFFEKESCIKEIERVISFIKKGIESYELFLITTSPIGDEKKLDLKKIAHKLNTTVEDVSKIIANTLTETAVRVLKETQKFEGVYSSGGDITIALLEKLKAIGVEIREEVIPLAAYGRIIGGDFSNLKLVSKGGMVGDETVIKLCLHKMKNDI</sequence>
<evidence type="ECO:0000256" key="3">
    <source>
        <dbReference type="ARBA" id="ARBA00022741"/>
    </source>
</evidence>
<dbReference type="eggNOG" id="COG3395">
    <property type="taxonomic scope" value="Bacteria"/>
</dbReference>
<feature type="domain" description="Four-carbon acid sugar kinase nucleotide binding" evidence="8">
    <location>
        <begin position="242"/>
        <end position="413"/>
    </location>
</feature>